<dbReference type="Pfam" id="PF03814">
    <property type="entry name" value="KdpA"/>
    <property type="match status" value="1"/>
</dbReference>
<keyword evidence="2 9" id="KW-1003">Cell membrane</keyword>
<dbReference type="eggNOG" id="COG2060">
    <property type="taxonomic scope" value="Bacteria"/>
</dbReference>
<evidence type="ECO:0000256" key="4">
    <source>
        <dbReference type="ARBA" id="ARBA00022692"/>
    </source>
</evidence>
<dbReference type="PANTHER" id="PTHR30607">
    <property type="entry name" value="POTASSIUM-TRANSPORTING ATPASE A CHAIN"/>
    <property type="match status" value="1"/>
</dbReference>
<comment type="subcellular location">
    <subcellularLocation>
        <location evidence="9">Cell inner membrane</location>
        <topology evidence="9">Multi-pass membrane protein</topology>
    </subcellularLocation>
</comment>
<keyword evidence="4 9" id="KW-0812">Transmembrane</keyword>
<dbReference type="KEGG" id="hdn:Hden_2931"/>
<dbReference type="HOGENOM" id="CLU_018614_3_0_5"/>
<feature type="transmembrane region" description="Helical" evidence="9">
    <location>
        <begin position="285"/>
        <end position="304"/>
    </location>
</feature>
<evidence type="ECO:0000313" key="10">
    <source>
        <dbReference type="EMBL" id="ADJ24726.1"/>
    </source>
</evidence>
<dbReference type="Proteomes" id="UP000002033">
    <property type="component" value="Chromosome"/>
</dbReference>
<keyword evidence="7 9" id="KW-0406">Ion transport</keyword>
<proteinExistence type="inferred from homology"/>
<name>D8JUU6_HYPDA</name>
<feature type="transmembrane region" description="Helical" evidence="9">
    <location>
        <begin position="253"/>
        <end position="273"/>
    </location>
</feature>
<dbReference type="AlphaFoldDB" id="D8JUU6"/>
<dbReference type="PIRSF" id="PIRSF001294">
    <property type="entry name" value="K_ATPaseA"/>
    <property type="match status" value="1"/>
</dbReference>
<dbReference type="HAMAP" id="MF_00275">
    <property type="entry name" value="KdpA"/>
    <property type="match status" value="1"/>
</dbReference>
<feature type="transmembrane region" description="Helical" evidence="9">
    <location>
        <begin position="63"/>
        <end position="85"/>
    </location>
</feature>
<evidence type="ECO:0000256" key="5">
    <source>
        <dbReference type="ARBA" id="ARBA00022958"/>
    </source>
</evidence>
<keyword evidence="8 9" id="KW-0472">Membrane</keyword>
<comment type="function">
    <text evidence="9">Part of the high-affinity ATP-driven potassium transport (or Kdp) system, which catalyzes the hydrolysis of ATP coupled with the electrogenic transport of potassium into the cytoplasm. This subunit binds the periplasmic potassium ions and delivers the ions to the membrane domain of KdpB through an intramembrane tunnel.</text>
</comment>
<keyword evidence="9" id="KW-0997">Cell inner membrane</keyword>
<accession>D8JUU6</accession>
<evidence type="ECO:0000256" key="3">
    <source>
        <dbReference type="ARBA" id="ARBA00022538"/>
    </source>
</evidence>
<evidence type="ECO:0000313" key="11">
    <source>
        <dbReference type="Proteomes" id="UP000002033"/>
    </source>
</evidence>
<dbReference type="OrthoDB" id="9763796at2"/>
<feature type="transmembrane region" description="Helical" evidence="9">
    <location>
        <begin position="383"/>
        <end position="403"/>
    </location>
</feature>
<evidence type="ECO:0000256" key="6">
    <source>
        <dbReference type="ARBA" id="ARBA00022989"/>
    </source>
</evidence>
<feature type="transmembrane region" description="Helical" evidence="9">
    <location>
        <begin position="177"/>
        <end position="195"/>
    </location>
</feature>
<evidence type="ECO:0000256" key="1">
    <source>
        <dbReference type="ARBA" id="ARBA00022448"/>
    </source>
</evidence>
<feature type="transmembrane region" description="Helical" evidence="9">
    <location>
        <begin position="424"/>
        <end position="447"/>
    </location>
</feature>
<feature type="transmembrane region" description="Helical" evidence="9">
    <location>
        <begin position="134"/>
        <end position="156"/>
    </location>
</feature>
<dbReference type="STRING" id="582899.Hden_2931"/>
<dbReference type="RefSeq" id="WP_013216885.1">
    <property type="nucleotide sequence ID" value="NC_014313.1"/>
</dbReference>
<keyword evidence="11" id="KW-1185">Reference proteome</keyword>
<evidence type="ECO:0000256" key="7">
    <source>
        <dbReference type="ARBA" id="ARBA00023065"/>
    </source>
</evidence>
<organism evidence="10 11">
    <name type="scientific">Hyphomicrobium denitrificans (strain ATCC 51888 / DSM 1869 / NCIMB 11706 / TK 0415)</name>
    <dbReference type="NCBI Taxonomy" id="582899"/>
    <lineage>
        <taxon>Bacteria</taxon>
        <taxon>Pseudomonadati</taxon>
        <taxon>Pseudomonadota</taxon>
        <taxon>Alphaproteobacteria</taxon>
        <taxon>Hyphomicrobiales</taxon>
        <taxon>Hyphomicrobiaceae</taxon>
        <taxon>Hyphomicrobium</taxon>
    </lineage>
</organism>
<feature type="transmembrane region" description="Helical" evidence="9">
    <location>
        <begin position="359"/>
        <end position="377"/>
    </location>
</feature>
<dbReference type="EMBL" id="CP002083">
    <property type="protein sequence ID" value="ADJ24726.1"/>
    <property type="molecule type" value="Genomic_DNA"/>
</dbReference>
<feature type="transmembrane region" description="Helical" evidence="9">
    <location>
        <begin position="530"/>
        <end position="554"/>
    </location>
</feature>
<keyword evidence="3 9" id="KW-0633">Potassium transport</keyword>
<dbReference type="InterPro" id="IPR004623">
    <property type="entry name" value="KdpA"/>
</dbReference>
<dbReference type="NCBIfam" id="TIGR00680">
    <property type="entry name" value="kdpA"/>
    <property type="match status" value="1"/>
</dbReference>
<gene>
    <name evidence="9" type="primary">kdpA</name>
    <name evidence="10" type="ordered locus">Hden_2931</name>
</gene>
<comment type="similarity">
    <text evidence="9">Belongs to the KdpA family.</text>
</comment>
<reference evidence="11" key="1">
    <citation type="journal article" date="2011" name="J. Bacteriol.">
        <title>Genome sequences of eight morphologically diverse alphaproteobacteria.</title>
        <authorList>
            <consortium name="US DOE Joint Genome Institute"/>
            <person name="Brown P.J."/>
            <person name="Kysela D.T."/>
            <person name="Buechlein A."/>
            <person name="Hemmerich C."/>
            <person name="Brun Y.V."/>
        </authorList>
    </citation>
    <scope>NUCLEOTIDE SEQUENCE [LARGE SCALE GENOMIC DNA]</scope>
    <source>
        <strain evidence="11">ATCC 51888 / DSM 1869 / NCIB 11706 / TK 0415</strain>
    </source>
</reference>
<evidence type="ECO:0000256" key="8">
    <source>
        <dbReference type="ARBA" id="ARBA00023136"/>
    </source>
</evidence>
<evidence type="ECO:0000256" key="2">
    <source>
        <dbReference type="ARBA" id="ARBA00022475"/>
    </source>
</evidence>
<dbReference type="PANTHER" id="PTHR30607:SF2">
    <property type="entry name" value="POTASSIUM-TRANSPORTING ATPASE POTASSIUM-BINDING SUBUNIT"/>
    <property type="match status" value="1"/>
</dbReference>
<keyword evidence="6 9" id="KW-1133">Transmembrane helix</keyword>
<keyword evidence="1 9" id="KW-0813">Transport</keyword>
<keyword evidence="5 9" id="KW-0630">Potassium</keyword>
<sequence length="569" mass="59484">MTLAGWIQIVLVLAAVLLAAWPLGHYMARVFAGERTALSSILNPGERSLYALARVKPGSEQTWLSYTLAMLVFNGIGFVFLYALMRLQHLLPLDAQGFAAVEPGLAFNTSMSFVTNTNWQSYAGETTMGHLVQMTGLAVQNFLSSATGIALAVAVVRAFTRSGVREIGNFWVDVTRATLYVLLPLSIVVALVYVASGVPQTLAINISATTLEGAKQTIALGPVASQEAIKQLGTNGGGFFNANAAHPFENPNAWSNILSIWSMLLIPTAMTFTFGRMVGDRRQGWTLLAVMGVLLIAGTAVIYASETTGNPLLAAAGVDPSAGNLEGKELRFGQALTALYIAATTGLSCGAVNAMHDSLMPLGGMVPLFMIELGEILPGGVGSGLYGMIVMALLAVFVAGLMVGRTPEYLGKKIEAREMKLAMLALIVLPFCILSFTAIAAVLPAALTSLANGGPHGLSEILYAYSSATGNNGSAFAGLNANTPWFNTTLGLAMMFGRFAYVVPVMAIAGSIAAKTKTAASAGTFPTDGALFSGLLTGVILILGGLLYFPALALGPIVEHLLMLAGKTF</sequence>
<dbReference type="GO" id="GO:0030955">
    <property type="term" value="F:potassium ion binding"/>
    <property type="evidence" value="ECO:0007669"/>
    <property type="project" value="UniProtKB-UniRule"/>
</dbReference>
<evidence type="ECO:0000256" key="9">
    <source>
        <dbReference type="HAMAP-Rule" id="MF_00275"/>
    </source>
</evidence>
<dbReference type="GO" id="GO:0005886">
    <property type="term" value="C:plasma membrane"/>
    <property type="evidence" value="ECO:0007669"/>
    <property type="project" value="UniProtKB-SubCell"/>
</dbReference>
<feature type="transmembrane region" description="Helical" evidence="9">
    <location>
        <begin position="490"/>
        <end position="509"/>
    </location>
</feature>
<comment type="subunit">
    <text evidence="9">The system is composed of three essential subunits: KdpA, KdpB and KdpC.</text>
</comment>
<protein>
    <recommendedName>
        <fullName evidence="9">Potassium-transporting ATPase potassium-binding subunit</fullName>
    </recommendedName>
    <alternativeName>
        <fullName evidence="9">ATP phosphohydrolase [potassium-transporting] A chain</fullName>
    </alternativeName>
    <alternativeName>
        <fullName evidence="9">Potassium-binding and translocating subunit A</fullName>
    </alternativeName>
    <alternativeName>
        <fullName evidence="9">Potassium-translocating ATPase A chain</fullName>
    </alternativeName>
</protein>
<feature type="transmembrane region" description="Helical" evidence="9">
    <location>
        <begin position="332"/>
        <end position="352"/>
    </location>
</feature>
<dbReference type="GO" id="GO:0008556">
    <property type="term" value="F:P-type potassium transmembrane transporter activity"/>
    <property type="evidence" value="ECO:0007669"/>
    <property type="project" value="InterPro"/>
</dbReference>